<dbReference type="Gene3D" id="3.30.370.10">
    <property type="entry name" value="Barstar-like"/>
    <property type="match status" value="1"/>
</dbReference>
<feature type="domain" description="Barstar (barnase inhibitor)" evidence="2">
    <location>
        <begin position="5"/>
        <end position="78"/>
    </location>
</feature>
<dbReference type="SUPFAM" id="SSF52038">
    <property type="entry name" value="Barstar-related"/>
    <property type="match status" value="1"/>
</dbReference>
<evidence type="ECO:0000313" key="4">
    <source>
        <dbReference type="Proteomes" id="UP001500736"/>
    </source>
</evidence>
<keyword evidence="4" id="KW-1185">Reference proteome</keyword>
<gene>
    <name evidence="3" type="ORF">GCM10009431_01710</name>
</gene>
<proteinExistence type="inferred from homology"/>
<evidence type="ECO:0000256" key="1">
    <source>
        <dbReference type="ARBA" id="ARBA00006845"/>
    </source>
</evidence>
<dbReference type="EMBL" id="BAAAGF010000001">
    <property type="protein sequence ID" value="GAA0736134.1"/>
    <property type="molecule type" value="Genomic_DNA"/>
</dbReference>
<accession>A0ABN1JCT9</accession>
<dbReference type="RefSeq" id="WP_343795124.1">
    <property type="nucleotide sequence ID" value="NZ_BAAAGF010000001.1"/>
</dbReference>
<evidence type="ECO:0000259" key="2">
    <source>
        <dbReference type="Pfam" id="PF01337"/>
    </source>
</evidence>
<dbReference type="Pfam" id="PF01337">
    <property type="entry name" value="Barstar"/>
    <property type="match status" value="1"/>
</dbReference>
<dbReference type="InterPro" id="IPR035905">
    <property type="entry name" value="Barstar-like_sf"/>
</dbReference>
<comment type="similarity">
    <text evidence="1">Belongs to the barstar family.</text>
</comment>
<name>A0ABN1JCT9_9FLAO</name>
<evidence type="ECO:0000313" key="3">
    <source>
        <dbReference type="EMBL" id="GAA0736134.1"/>
    </source>
</evidence>
<comment type="caution">
    <text evidence="3">The sequence shown here is derived from an EMBL/GenBank/DDBJ whole genome shotgun (WGS) entry which is preliminary data.</text>
</comment>
<reference evidence="3 4" key="1">
    <citation type="journal article" date="2019" name="Int. J. Syst. Evol. Microbiol.">
        <title>The Global Catalogue of Microorganisms (GCM) 10K type strain sequencing project: providing services to taxonomists for standard genome sequencing and annotation.</title>
        <authorList>
            <consortium name="The Broad Institute Genomics Platform"/>
            <consortium name="The Broad Institute Genome Sequencing Center for Infectious Disease"/>
            <person name="Wu L."/>
            <person name="Ma J."/>
        </authorList>
    </citation>
    <scope>NUCLEOTIDE SEQUENCE [LARGE SCALE GENOMIC DNA]</scope>
    <source>
        <strain evidence="3 4">JCM 15976</strain>
    </source>
</reference>
<dbReference type="Proteomes" id="UP001500736">
    <property type="component" value="Unassembled WGS sequence"/>
</dbReference>
<organism evidence="3 4">
    <name type="scientific">Gaetbulibacter jejuensis</name>
    <dbReference type="NCBI Taxonomy" id="584607"/>
    <lineage>
        <taxon>Bacteria</taxon>
        <taxon>Pseudomonadati</taxon>
        <taxon>Bacteroidota</taxon>
        <taxon>Flavobacteriia</taxon>
        <taxon>Flavobacteriales</taxon>
        <taxon>Flavobacteriaceae</taxon>
        <taxon>Gaetbulibacter</taxon>
    </lineage>
</organism>
<protein>
    <submittedName>
        <fullName evidence="3">Barstar family protein</fullName>
    </submittedName>
</protein>
<sequence length="101" mass="11852">MRDEMQTFRIKGKKLKNWKTFHSEFKKEMNFPDYYGENMNAWIDCVDELTDKPTLLEIENGKYLKENAPELLNAILECGAFVNYRKIEVGEKPNLIIAADC</sequence>
<dbReference type="InterPro" id="IPR000468">
    <property type="entry name" value="Barstar"/>
</dbReference>